<name>A0ABZ1IBC5_9PSEU</name>
<feature type="domain" description="PAS" evidence="9">
    <location>
        <begin position="4"/>
        <end position="42"/>
    </location>
</feature>
<dbReference type="Gene3D" id="1.20.5.1930">
    <property type="match status" value="1"/>
</dbReference>
<dbReference type="EMBL" id="CP142149">
    <property type="protein sequence ID" value="WSE31770.1"/>
    <property type="molecule type" value="Genomic_DNA"/>
</dbReference>
<evidence type="ECO:0000256" key="3">
    <source>
        <dbReference type="ARBA" id="ARBA00022553"/>
    </source>
</evidence>
<keyword evidence="7" id="KW-0067">ATP-binding</keyword>
<comment type="catalytic activity">
    <reaction evidence="1">
        <text>ATP + protein L-histidine = ADP + protein N-phospho-L-histidine.</text>
        <dbReference type="EC" id="2.7.13.3"/>
    </reaction>
</comment>
<evidence type="ECO:0000256" key="6">
    <source>
        <dbReference type="ARBA" id="ARBA00022777"/>
    </source>
</evidence>
<dbReference type="Pfam" id="PF07730">
    <property type="entry name" value="HisKA_3"/>
    <property type="match status" value="1"/>
</dbReference>
<evidence type="ECO:0000256" key="2">
    <source>
        <dbReference type="ARBA" id="ARBA00012438"/>
    </source>
</evidence>
<dbReference type="RefSeq" id="WP_326834577.1">
    <property type="nucleotide sequence ID" value="NZ_CP142149.1"/>
</dbReference>
<dbReference type="InterPro" id="IPR035965">
    <property type="entry name" value="PAS-like_dom_sf"/>
</dbReference>
<dbReference type="SUPFAM" id="SSF55785">
    <property type="entry name" value="PYP-like sensor domain (PAS domain)"/>
    <property type="match status" value="1"/>
</dbReference>
<dbReference type="SMART" id="SM00091">
    <property type="entry name" value="PAS"/>
    <property type="match status" value="1"/>
</dbReference>
<keyword evidence="8" id="KW-0902">Two-component regulatory system</keyword>
<dbReference type="SUPFAM" id="SSF55874">
    <property type="entry name" value="ATPase domain of HSP90 chaperone/DNA topoisomerase II/histidine kinase"/>
    <property type="match status" value="1"/>
</dbReference>
<sequence length="393" mass="41456">MDSRREELELILHTVPQPVWVIDHDGAIEFANPAAVTALGYTDLAELRGRPSHETVHHHYPDGSPFPAAECPMLWSRQAGTTVHEDEDWFFRRDGSKLPIAWWSSPLDLPNGRGAVLAFEDTTQRRAAEQAVRERDAARIRAAESRATGRRIVESAAAARRQVARDLHDGAQQRLVTLLIELQLAREELDADPRLVGPHLDEAVEQTRAAIVELRELAAGIHPAILTLRGLRCAVEALATRTPLPVEVTGSVEVPLPEAVEACAYFFAAEALTNAVKHSRASRVMVTIEATGPVLSVEVRDDGVGGAVSAGAVVDGAAAAGSVVDSAVVDSAAAADAVVDGAAADGAVMDSAVADRPGSGLAGLADRVDALGGRLTLVSPPGAGTTLRAEFPL</sequence>
<gene>
    <name evidence="10" type="ORF">VSH64_06570</name>
</gene>
<dbReference type="CDD" id="cd16917">
    <property type="entry name" value="HATPase_UhpB-NarQ-NarX-like"/>
    <property type="match status" value="1"/>
</dbReference>
<dbReference type="EC" id="2.7.13.3" evidence="2"/>
<dbReference type="InterPro" id="IPR050482">
    <property type="entry name" value="Sensor_HK_TwoCompSys"/>
</dbReference>
<dbReference type="PANTHER" id="PTHR24421">
    <property type="entry name" value="NITRATE/NITRITE SENSOR PROTEIN NARX-RELATED"/>
    <property type="match status" value="1"/>
</dbReference>
<dbReference type="InterPro" id="IPR011712">
    <property type="entry name" value="Sig_transdc_His_kin_sub3_dim/P"/>
</dbReference>
<keyword evidence="4" id="KW-0808">Transferase</keyword>
<dbReference type="Proteomes" id="UP001330812">
    <property type="component" value="Chromosome"/>
</dbReference>
<dbReference type="Pfam" id="PF02518">
    <property type="entry name" value="HATPase_c"/>
    <property type="match status" value="1"/>
</dbReference>
<protein>
    <recommendedName>
        <fullName evidence="2">histidine kinase</fullName>
        <ecNumber evidence="2">2.7.13.3</ecNumber>
    </recommendedName>
</protein>
<reference evidence="10 11" key="1">
    <citation type="journal article" date="2015" name="Int. J. Syst. Evol. Microbiol.">
        <title>Amycolatopsis rhabdoformis sp. nov., an actinomycete isolated from a tropical forest soil.</title>
        <authorList>
            <person name="Souza W.R."/>
            <person name="Silva R.E."/>
            <person name="Goodfellow M."/>
            <person name="Busarakam K."/>
            <person name="Figueiro F.S."/>
            <person name="Ferreira D."/>
            <person name="Rodrigues-Filho E."/>
            <person name="Moraes L.A.B."/>
            <person name="Zucchi T.D."/>
        </authorList>
    </citation>
    <scope>NUCLEOTIDE SEQUENCE [LARGE SCALE GENOMIC DNA]</scope>
    <source>
        <strain evidence="10 11">NCIMB 14900</strain>
    </source>
</reference>
<accession>A0ABZ1IBC5</accession>
<dbReference type="Gene3D" id="3.30.450.20">
    <property type="entry name" value="PAS domain"/>
    <property type="match status" value="1"/>
</dbReference>
<evidence type="ECO:0000256" key="4">
    <source>
        <dbReference type="ARBA" id="ARBA00022679"/>
    </source>
</evidence>
<evidence type="ECO:0000313" key="10">
    <source>
        <dbReference type="EMBL" id="WSE31770.1"/>
    </source>
</evidence>
<dbReference type="PANTHER" id="PTHR24421:SF10">
    <property type="entry name" value="NITRATE_NITRITE SENSOR PROTEIN NARQ"/>
    <property type="match status" value="1"/>
</dbReference>
<organism evidence="10 11">
    <name type="scientific">Amycolatopsis rhabdoformis</name>
    <dbReference type="NCBI Taxonomy" id="1448059"/>
    <lineage>
        <taxon>Bacteria</taxon>
        <taxon>Bacillati</taxon>
        <taxon>Actinomycetota</taxon>
        <taxon>Actinomycetes</taxon>
        <taxon>Pseudonocardiales</taxon>
        <taxon>Pseudonocardiaceae</taxon>
        <taxon>Amycolatopsis</taxon>
    </lineage>
</organism>
<dbReference type="InterPro" id="IPR003594">
    <property type="entry name" value="HATPase_dom"/>
</dbReference>
<dbReference type="PROSITE" id="PS50112">
    <property type="entry name" value="PAS"/>
    <property type="match status" value="1"/>
</dbReference>
<dbReference type="NCBIfam" id="TIGR00229">
    <property type="entry name" value="sensory_box"/>
    <property type="match status" value="1"/>
</dbReference>
<evidence type="ECO:0000256" key="5">
    <source>
        <dbReference type="ARBA" id="ARBA00022741"/>
    </source>
</evidence>
<evidence type="ECO:0000313" key="11">
    <source>
        <dbReference type="Proteomes" id="UP001330812"/>
    </source>
</evidence>
<proteinExistence type="predicted"/>
<dbReference type="CDD" id="cd00130">
    <property type="entry name" value="PAS"/>
    <property type="match status" value="1"/>
</dbReference>
<evidence type="ECO:0000256" key="1">
    <source>
        <dbReference type="ARBA" id="ARBA00000085"/>
    </source>
</evidence>
<evidence type="ECO:0000259" key="9">
    <source>
        <dbReference type="PROSITE" id="PS50112"/>
    </source>
</evidence>
<keyword evidence="6" id="KW-0418">Kinase</keyword>
<keyword evidence="11" id="KW-1185">Reference proteome</keyword>
<dbReference type="InterPro" id="IPR000014">
    <property type="entry name" value="PAS"/>
</dbReference>
<keyword evidence="5" id="KW-0547">Nucleotide-binding</keyword>
<keyword evidence="3" id="KW-0597">Phosphoprotein</keyword>
<evidence type="ECO:0000256" key="7">
    <source>
        <dbReference type="ARBA" id="ARBA00022840"/>
    </source>
</evidence>
<dbReference type="Pfam" id="PF00989">
    <property type="entry name" value="PAS"/>
    <property type="match status" value="1"/>
</dbReference>
<dbReference type="InterPro" id="IPR013767">
    <property type="entry name" value="PAS_fold"/>
</dbReference>
<evidence type="ECO:0000256" key="8">
    <source>
        <dbReference type="ARBA" id="ARBA00023012"/>
    </source>
</evidence>
<dbReference type="Gene3D" id="3.30.565.10">
    <property type="entry name" value="Histidine kinase-like ATPase, C-terminal domain"/>
    <property type="match status" value="1"/>
</dbReference>
<dbReference type="InterPro" id="IPR036890">
    <property type="entry name" value="HATPase_C_sf"/>
</dbReference>